<evidence type="ECO:0000256" key="5">
    <source>
        <dbReference type="ARBA" id="ARBA00023136"/>
    </source>
</evidence>
<keyword evidence="6" id="KW-0862">Zinc</keyword>
<reference evidence="9" key="2">
    <citation type="submission" date="2015-08" db="UniProtKB">
        <authorList>
            <consortium name="WormBaseParasite"/>
        </authorList>
    </citation>
    <scope>IDENTIFICATION</scope>
</reference>
<feature type="transmembrane region" description="Helical" evidence="7">
    <location>
        <begin position="127"/>
        <end position="146"/>
    </location>
</feature>
<feature type="transmembrane region" description="Helical" evidence="7">
    <location>
        <begin position="286"/>
        <end position="306"/>
    </location>
</feature>
<keyword evidence="5 7" id="KW-0472">Membrane</keyword>
<comment type="similarity">
    <text evidence="2">Belongs to the ADIPOR family.</text>
</comment>
<evidence type="ECO:0000256" key="6">
    <source>
        <dbReference type="PIRSR" id="PIRSR604254-1"/>
    </source>
</evidence>
<keyword evidence="3 7" id="KW-0812">Transmembrane</keyword>
<reference evidence="8" key="1">
    <citation type="submission" date="2014-07" db="EMBL/GenBank/DDBJ databases">
        <authorList>
            <person name="Martin A.A"/>
            <person name="De Silva N."/>
        </authorList>
    </citation>
    <scope>NUCLEOTIDE SEQUENCE</scope>
</reference>
<dbReference type="GO" id="GO:0005886">
    <property type="term" value="C:plasma membrane"/>
    <property type="evidence" value="ECO:0007669"/>
    <property type="project" value="TreeGrafter"/>
</dbReference>
<dbReference type="PANTHER" id="PTHR20855:SF52">
    <property type="entry name" value="ADIPONECTIN RECEPTOR PROTEIN"/>
    <property type="match status" value="1"/>
</dbReference>
<protein>
    <submittedName>
        <fullName evidence="9">Adiponectin receptor protein (inferred by orthology to a D. melanogaster protein)</fullName>
    </submittedName>
</protein>
<dbReference type="GO" id="GO:0046872">
    <property type="term" value="F:metal ion binding"/>
    <property type="evidence" value="ECO:0007669"/>
    <property type="project" value="UniProtKB-KW"/>
</dbReference>
<evidence type="ECO:0000256" key="2">
    <source>
        <dbReference type="ARBA" id="ARBA00007018"/>
    </source>
</evidence>
<dbReference type="AlphaFoldDB" id="A0A0K0FXW1"/>
<dbReference type="GO" id="GO:0038023">
    <property type="term" value="F:signaling receptor activity"/>
    <property type="evidence" value="ECO:0007669"/>
    <property type="project" value="TreeGrafter"/>
</dbReference>
<dbReference type="Pfam" id="PF03006">
    <property type="entry name" value="HlyIII"/>
    <property type="match status" value="1"/>
</dbReference>
<feature type="transmembrane region" description="Helical" evidence="7">
    <location>
        <begin position="255"/>
        <end position="274"/>
    </location>
</feature>
<evidence type="ECO:0000256" key="7">
    <source>
        <dbReference type="SAM" id="Phobius"/>
    </source>
</evidence>
<feature type="binding site" evidence="6">
    <location>
        <position position="328"/>
    </location>
    <ligand>
        <name>Zn(2+)</name>
        <dbReference type="ChEBI" id="CHEBI:29105"/>
    </ligand>
</feature>
<dbReference type="WBParaSite" id="SVE_1728700.1">
    <property type="protein sequence ID" value="SVE_1728700.1"/>
    <property type="gene ID" value="SVE_1728700"/>
</dbReference>
<feature type="binding site" evidence="6">
    <location>
        <position position="178"/>
    </location>
    <ligand>
        <name>Zn(2+)</name>
        <dbReference type="ChEBI" id="CHEBI:29105"/>
    </ligand>
</feature>
<organism evidence="8 9">
    <name type="scientific">Strongyloides venezuelensis</name>
    <name type="common">Threadworm</name>
    <dbReference type="NCBI Taxonomy" id="75913"/>
    <lineage>
        <taxon>Eukaryota</taxon>
        <taxon>Metazoa</taxon>
        <taxon>Ecdysozoa</taxon>
        <taxon>Nematoda</taxon>
        <taxon>Chromadorea</taxon>
        <taxon>Rhabditida</taxon>
        <taxon>Tylenchina</taxon>
        <taxon>Panagrolaimomorpha</taxon>
        <taxon>Strongyloidoidea</taxon>
        <taxon>Strongyloididae</taxon>
        <taxon>Strongyloides</taxon>
    </lineage>
</organism>
<accession>A0A0K0FXW1</accession>
<sequence length="375" mass="43517">MIKSSSCETLTTLVSFEDSTHSSELIDENVKIFDVQDDTISLVSSISTLDHDFEEHMHEEVIESFRSEAQKKVRMIFNFFPKLINFEHLPEWLKDNQFILSGYRAPADSLKYVFFSLIQYHNETINIWTHLVGCIMFISACIWLVSRPYNLVPTDVKWIFLPFFVGAILCMMCSASFHLFFFKSQKFGTIFAKLDYSGIALLIIGSFIPWIYFTFQCHMKLVIIYITMITVMGILAIIVSLFNKFAQPKYRPLRAGVFLTMGLSAIFPGIHLFLVESWEVIVEKELLKWNIIMGSLYVIGALQYALRIPERFFMGKFDYLFHSHQFFHVFVVIAAFMHFHGISRVAVHKMSSGSCEEQEIESGITLWKKWFGTYG</sequence>
<dbReference type="PANTHER" id="PTHR20855">
    <property type="entry name" value="ADIPOR/PROGESTIN RECEPTOR-RELATED"/>
    <property type="match status" value="1"/>
</dbReference>
<feature type="transmembrane region" description="Helical" evidence="7">
    <location>
        <begin position="326"/>
        <end position="347"/>
    </location>
</feature>
<feature type="transmembrane region" description="Helical" evidence="7">
    <location>
        <begin position="194"/>
        <end position="215"/>
    </location>
</feature>
<evidence type="ECO:0000313" key="8">
    <source>
        <dbReference type="Proteomes" id="UP000035680"/>
    </source>
</evidence>
<evidence type="ECO:0000313" key="9">
    <source>
        <dbReference type="WBParaSite" id="SVE_1728700.1"/>
    </source>
</evidence>
<evidence type="ECO:0000256" key="4">
    <source>
        <dbReference type="ARBA" id="ARBA00022989"/>
    </source>
</evidence>
<evidence type="ECO:0000256" key="3">
    <source>
        <dbReference type="ARBA" id="ARBA00022692"/>
    </source>
</evidence>
<comment type="subcellular location">
    <subcellularLocation>
        <location evidence="1">Membrane</location>
        <topology evidence="1">Multi-pass membrane protein</topology>
    </subcellularLocation>
</comment>
<feature type="transmembrane region" description="Helical" evidence="7">
    <location>
        <begin position="158"/>
        <end position="182"/>
    </location>
</feature>
<feature type="transmembrane region" description="Helical" evidence="7">
    <location>
        <begin position="221"/>
        <end position="243"/>
    </location>
</feature>
<keyword evidence="8" id="KW-1185">Reference proteome</keyword>
<feature type="binding site" evidence="6">
    <location>
        <position position="324"/>
    </location>
    <ligand>
        <name>Zn(2+)</name>
        <dbReference type="ChEBI" id="CHEBI:29105"/>
    </ligand>
</feature>
<name>A0A0K0FXW1_STRVS</name>
<proteinExistence type="inferred from homology"/>
<dbReference type="STRING" id="75913.A0A0K0FXW1"/>
<evidence type="ECO:0000256" key="1">
    <source>
        <dbReference type="ARBA" id="ARBA00004141"/>
    </source>
</evidence>
<dbReference type="GO" id="GO:0033211">
    <property type="term" value="P:adiponectin-activated signaling pathway"/>
    <property type="evidence" value="ECO:0007669"/>
    <property type="project" value="TreeGrafter"/>
</dbReference>
<dbReference type="Proteomes" id="UP000035680">
    <property type="component" value="Unassembled WGS sequence"/>
</dbReference>
<keyword evidence="6" id="KW-0479">Metal-binding</keyword>
<keyword evidence="4 7" id="KW-1133">Transmembrane helix</keyword>
<dbReference type="InterPro" id="IPR004254">
    <property type="entry name" value="AdipoR/HlyIII-related"/>
</dbReference>